<keyword evidence="2 4" id="KW-0813">Transport</keyword>
<dbReference type="PANTHER" id="PTHR42953">
    <property type="entry name" value="HIGH-AFFINITY ZINC UPTAKE SYSTEM PROTEIN ZNUA-RELATED"/>
    <property type="match status" value="1"/>
</dbReference>
<dbReference type="PRINTS" id="PR00690">
    <property type="entry name" value="ADHESNFAMILY"/>
</dbReference>
<dbReference type="PRINTS" id="PR00691">
    <property type="entry name" value="ADHESINB"/>
</dbReference>
<keyword evidence="3" id="KW-0732">Signal</keyword>
<dbReference type="Gene3D" id="3.40.50.1980">
    <property type="entry name" value="Nitrogenase molybdenum iron protein domain"/>
    <property type="match status" value="2"/>
</dbReference>
<accession>A0A9D3AYM4</accession>
<dbReference type="InterPro" id="IPR006127">
    <property type="entry name" value="ZnuA-like"/>
</dbReference>
<dbReference type="PANTHER" id="PTHR42953:SF3">
    <property type="entry name" value="HIGH-AFFINITY ZINC UPTAKE SYSTEM PROTEIN ZNUA"/>
    <property type="match status" value="1"/>
</dbReference>
<keyword evidence="6" id="KW-1185">Reference proteome</keyword>
<evidence type="ECO:0000313" key="5">
    <source>
        <dbReference type="EMBL" id="KAF1085601.1"/>
    </source>
</evidence>
<protein>
    <submittedName>
        <fullName evidence="5">High-affinity zinc uptake system binding-protein ZnuA</fullName>
    </submittedName>
</protein>
<dbReference type="RefSeq" id="WP_243152971.1">
    <property type="nucleotide sequence ID" value="NZ_LSRS01000003.1"/>
</dbReference>
<dbReference type="InterPro" id="IPR006129">
    <property type="entry name" value="AdhesinB"/>
</dbReference>
<dbReference type="GO" id="GO:0046872">
    <property type="term" value="F:metal ion binding"/>
    <property type="evidence" value="ECO:0007669"/>
    <property type="project" value="InterPro"/>
</dbReference>
<gene>
    <name evidence="5" type="primary">znuA</name>
    <name evidence="5" type="ORF">SPSYN_01744</name>
</gene>
<comment type="caution">
    <text evidence="5">The sequence shown here is derived from an EMBL/GenBank/DDBJ whole genome shotgun (WGS) entry which is preliminary data.</text>
</comment>
<dbReference type="GO" id="GO:0007155">
    <property type="term" value="P:cell adhesion"/>
    <property type="evidence" value="ECO:0007669"/>
    <property type="project" value="InterPro"/>
</dbReference>
<evidence type="ECO:0000313" key="6">
    <source>
        <dbReference type="Proteomes" id="UP000798488"/>
    </source>
</evidence>
<dbReference type="AlphaFoldDB" id="A0A9D3AYM4"/>
<evidence type="ECO:0000256" key="1">
    <source>
        <dbReference type="ARBA" id="ARBA00011028"/>
    </source>
</evidence>
<evidence type="ECO:0000256" key="2">
    <source>
        <dbReference type="ARBA" id="ARBA00022448"/>
    </source>
</evidence>
<dbReference type="SUPFAM" id="SSF53807">
    <property type="entry name" value="Helical backbone' metal receptor"/>
    <property type="match status" value="1"/>
</dbReference>
<dbReference type="CDD" id="cd01017">
    <property type="entry name" value="AdcA"/>
    <property type="match status" value="1"/>
</dbReference>
<sequence>MRKATVLWGLIWLLISISLTGCSGTSEQEVTGPVGDELLVYATIYPVYDFATQVCGDKARVVQLVPDGAEPHDWEPSPQDMVNIQKADVIIYNGVGMETWLQKLLNTFKGDGPVLVDCSAGVELLSGDGHADDEALYSNMDPHIWLDPHNASLMVDNILLGLQKADPNNAVYYSDHARQYQEQLKALDNKYAATLDGAAMRKFIVSHAAFGYLAHRYNLEQVAIRGLSPDADPSPARMTEIIQIARQTGVKYVFFESLVSPRVSEVIAREAGTKTLVLNPLGGVTPEERQEGKDYLAVMEENLRNLALALGVK</sequence>
<proteinExistence type="inferred from homology"/>
<dbReference type="PROSITE" id="PS51257">
    <property type="entry name" value="PROKAR_LIPOPROTEIN"/>
    <property type="match status" value="1"/>
</dbReference>
<comment type="similarity">
    <text evidence="1 4">Belongs to the bacterial solute-binding protein 9 family.</text>
</comment>
<organism evidence="5 6">
    <name type="scientific">Sporotomaculum syntrophicum</name>
    <dbReference type="NCBI Taxonomy" id="182264"/>
    <lineage>
        <taxon>Bacteria</taxon>
        <taxon>Bacillati</taxon>
        <taxon>Bacillota</taxon>
        <taxon>Clostridia</taxon>
        <taxon>Eubacteriales</taxon>
        <taxon>Desulfallaceae</taxon>
        <taxon>Sporotomaculum</taxon>
    </lineage>
</organism>
<dbReference type="GO" id="GO:0030001">
    <property type="term" value="P:metal ion transport"/>
    <property type="evidence" value="ECO:0007669"/>
    <property type="project" value="InterPro"/>
</dbReference>
<evidence type="ECO:0000256" key="3">
    <source>
        <dbReference type="ARBA" id="ARBA00022729"/>
    </source>
</evidence>
<evidence type="ECO:0000256" key="4">
    <source>
        <dbReference type="RuleBase" id="RU003512"/>
    </source>
</evidence>
<dbReference type="EMBL" id="LSRS01000003">
    <property type="protein sequence ID" value="KAF1085601.1"/>
    <property type="molecule type" value="Genomic_DNA"/>
</dbReference>
<dbReference type="Proteomes" id="UP000798488">
    <property type="component" value="Unassembled WGS sequence"/>
</dbReference>
<dbReference type="InterPro" id="IPR006128">
    <property type="entry name" value="Lipoprotein_PsaA-like"/>
</dbReference>
<dbReference type="InterPro" id="IPR050492">
    <property type="entry name" value="Bact_metal-bind_prot9"/>
</dbReference>
<dbReference type="Pfam" id="PF01297">
    <property type="entry name" value="ZnuA"/>
    <property type="match status" value="1"/>
</dbReference>
<reference evidence="5" key="1">
    <citation type="submission" date="2016-02" db="EMBL/GenBank/DDBJ databases">
        <title>Draft Genome Sequence of Sporotomaculum syntrophicum Strain FB, a Syntrophic Benzoate Degrader.</title>
        <authorList>
            <person name="Nobu M.K."/>
            <person name="Narihiro T."/>
            <person name="Qiu Y.-L."/>
            <person name="Ohashi A."/>
            <person name="Liu W.-T."/>
            <person name="Yuji S."/>
        </authorList>
    </citation>
    <scope>NUCLEOTIDE SEQUENCE</scope>
    <source>
        <strain evidence="5">FB</strain>
    </source>
</reference>
<name>A0A9D3AYM4_9FIRM</name>